<evidence type="ECO:0000256" key="1">
    <source>
        <dbReference type="ARBA" id="ARBA00004141"/>
    </source>
</evidence>
<feature type="transmembrane region" description="Helical" evidence="11">
    <location>
        <begin position="138"/>
        <end position="156"/>
    </location>
</feature>
<keyword evidence="8" id="KW-0012">Acyltransferase</keyword>
<evidence type="ECO:0000256" key="10">
    <source>
        <dbReference type="ARBA" id="ARBA00093678"/>
    </source>
</evidence>
<dbReference type="GO" id="GO:0006661">
    <property type="term" value="P:phosphatidylinositol biosynthetic process"/>
    <property type="evidence" value="ECO:0007669"/>
    <property type="project" value="TreeGrafter"/>
</dbReference>
<evidence type="ECO:0000313" key="12">
    <source>
        <dbReference type="EMBL" id="CAH2246961.1"/>
    </source>
</evidence>
<keyword evidence="5 11" id="KW-0812">Transmembrane</keyword>
<comment type="pathway">
    <text evidence="2">Lipid metabolism; phospholipid metabolism.</text>
</comment>
<feature type="transmembrane region" description="Helical" evidence="11">
    <location>
        <begin position="106"/>
        <end position="126"/>
    </location>
</feature>
<dbReference type="SUPFAM" id="SSF53098">
    <property type="entry name" value="Ribonuclease H-like"/>
    <property type="match status" value="1"/>
</dbReference>
<dbReference type="GO" id="GO:0044233">
    <property type="term" value="C:mitochondria-associated endoplasmic reticulum membrane contact site"/>
    <property type="evidence" value="ECO:0007669"/>
    <property type="project" value="TreeGrafter"/>
</dbReference>
<proteinExistence type="inferred from homology"/>
<dbReference type="GO" id="GO:0071617">
    <property type="term" value="F:lysophospholipid acyltransferase activity"/>
    <property type="evidence" value="ECO:0007669"/>
    <property type="project" value="TreeGrafter"/>
</dbReference>
<comment type="caution">
    <text evidence="12">The sequence shown here is derived from an EMBL/GenBank/DDBJ whole genome shotgun (WGS) entry which is preliminary data.</text>
</comment>
<comment type="subcellular location">
    <subcellularLocation>
        <location evidence="1">Membrane</location>
        <topology evidence="1">Multi-pass membrane protein</topology>
    </subcellularLocation>
</comment>
<name>A0A8S4S2H5_9NEOP</name>
<dbReference type="PANTHER" id="PTHR13906:SF16">
    <property type="entry name" value="LYSOPHOSPHOLIPID ACYLTRANSFERASE 7"/>
    <property type="match status" value="1"/>
</dbReference>
<dbReference type="GO" id="GO:0030258">
    <property type="term" value="P:lipid modification"/>
    <property type="evidence" value="ECO:0007669"/>
    <property type="project" value="TreeGrafter"/>
</dbReference>
<evidence type="ECO:0000256" key="3">
    <source>
        <dbReference type="ARBA" id="ARBA00010323"/>
    </source>
</evidence>
<dbReference type="AlphaFoldDB" id="A0A8S4S2H5"/>
<feature type="transmembrane region" description="Helical" evidence="11">
    <location>
        <begin position="214"/>
        <end position="233"/>
    </location>
</feature>
<dbReference type="InterPro" id="IPR012337">
    <property type="entry name" value="RNaseH-like_sf"/>
</dbReference>
<dbReference type="GO" id="GO:0003676">
    <property type="term" value="F:nucleic acid binding"/>
    <property type="evidence" value="ECO:0007669"/>
    <property type="project" value="InterPro"/>
</dbReference>
<keyword evidence="7 11" id="KW-0472">Membrane</keyword>
<evidence type="ECO:0000256" key="8">
    <source>
        <dbReference type="ARBA" id="ARBA00023315"/>
    </source>
</evidence>
<keyword evidence="13" id="KW-1185">Reference proteome</keyword>
<dbReference type="Gene3D" id="3.30.420.10">
    <property type="entry name" value="Ribonuclease H-like superfamily/Ribonuclease H"/>
    <property type="match status" value="1"/>
</dbReference>
<accession>A0A8S4S2H5</accession>
<comment type="pathway">
    <text evidence="9">Phospholipid metabolism.</text>
</comment>
<dbReference type="OrthoDB" id="7663182at2759"/>
<evidence type="ECO:0000256" key="4">
    <source>
        <dbReference type="ARBA" id="ARBA00022679"/>
    </source>
</evidence>
<dbReference type="InterPro" id="IPR004299">
    <property type="entry name" value="MBOAT_fam"/>
</dbReference>
<feature type="transmembrane region" description="Helical" evidence="11">
    <location>
        <begin position="177"/>
        <end position="194"/>
    </location>
</feature>
<sequence length="514" mass="58564">MDCVRGTRGISVAYEILRVINSLQCKGIDLKLQWIPSHIGLMGNKMADTLAKRALSEGDYIEVKPNYCEILTKFKKECLQHYFLNLEIGKCILTNGQKVKVSGIRAYNASLLVSRGSASVIIGPYYRKLGPVDFKKLVGSLLGIGLIFIVSGYNAAHPIFSALFGITAIKFTSIKTCHVFTFFFMFGYLMVFRLTNHFSSKGPSGQTNLIEMIIVLRVVGVAFEINGSWLAMIESRKKEKNPTEKESESQPARDDDFVEFINPSFVDLFHYCFNYIGLLTGPYYRYRTFDDYFNLPYSKYVDCLSFTINTLKTVPLYISLYLALSNIWPLEYILTEDHNQRHFLYRMMYPWLLFAAFRQRIYSGMTLAESVCTSAGLGAYPVQGRNRSGHGPTVGYLNLKKIAPNNYWVERNMSVRHNFRLAHVHTKGHMLRNAAEVIEHRIKVTQSLCHFDHIVGKVKLSDVLAVDIDAKPVPIQKLKNVLQRSGKQLRGDNISLSHSSLQLDRFRSLVLYTD</sequence>
<protein>
    <recommendedName>
        <fullName evidence="10">Lysophospholipid acyltransferase 7</fullName>
    </recommendedName>
</protein>
<keyword evidence="4" id="KW-0808">Transferase</keyword>
<evidence type="ECO:0000256" key="9">
    <source>
        <dbReference type="ARBA" id="ARBA00025707"/>
    </source>
</evidence>
<evidence type="ECO:0000256" key="2">
    <source>
        <dbReference type="ARBA" id="ARBA00005074"/>
    </source>
</evidence>
<dbReference type="Proteomes" id="UP000838756">
    <property type="component" value="Unassembled WGS sequence"/>
</dbReference>
<reference evidence="12" key="1">
    <citation type="submission" date="2022-03" db="EMBL/GenBank/DDBJ databases">
        <authorList>
            <person name="Lindestad O."/>
        </authorList>
    </citation>
    <scope>NUCLEOTIDE SEQUENCE</scope>
</reference>
<dbReference type="EMBL" id="CAKXAJ010025949">
    <property type="protein sequence ID" value="CAH2246961.1"/>
    <property type="molecule type" value="Genomic_DNA"/>
</dbReference>
<gene>
    <name evidence="12" type="primary">jg10278</name>
    <name evidence="12" type="ORF">PAEG_LOCUS21465</name>
</gene>
<evidence type="ECO:0000256" key="5">
    <source>
        <dbReference type="ARBA" id="ARBA00022692"/>
    </source>
</evidence>
<dbReference type="Pfam" id="PF03062">
    <property type="entry name" value="MBOAT"/>
    <property type="match status" value="1"/>
</dbReference>
<evidence type="ECO:0000256" key="7">
    <source>
        <dbReference type="ARBA" id="ARBA00023136"/>
    </source>
</evidence>
<evidence type="ECO:0000256" key="6">
    <source>
        <dbReference type="ARBA" id="ARBA00022989"/>
    </source>
</evidence>
<dbReference type="GO" id="GO:0016020">
    <property type="term" value="C:membrane"/>
    <property type="evidence" value="ECO:0007669"/>
    <property type="project" value="UniProtKB-SubCell"/>
</dbReference>
<organism evidence="12 13">
    <name type="scientific">Pararge aegeria aegeria</name>
    <dbReference type="NCBI Taxonomy" id="348720"/>
    <lineage>
        <taxon>Eukaryota</taxon>
        <taxon>Metazoa</taxon>
        <taxon>Ecdysozoa</taxon>
        <taxon>Arthropoda</taxon>
        <taxon>Hexapoda</taxon>
        <taxon>Insecta</taxon>
        <taxon>Pterygota</taxon>
        <taxon>Neoptera</taxon>
        <taxon>Endopterygota</taxon>
        <taxon>Lepidoptera</taxon>
        <taxon>Glossata</taxon>
        <taxon>Ditrysia</taxon>
        <taxon>Papilionoidea</taxon>
        <taxon>Nymphalidae</taxon>
        <taxon>Satyrinae</taxon>
        <taxon>Satyrini</taxon>
        <taxon>Parargina</taxon>
        <taxon>Pararge</taxon>
    </lineage>
</organism>
<evidence type="ECO:0000313" key="13">
    <source>
        <dbReference type="Proteomes" id="UP000838756"/>
    </source>
</evidence>
<dbReference type="InterPro" id="IPR036397">
    <property type="entry name" value="RNaseH_sf"/>
</dbReference>
<comment type="similarity">
    <text evidence="3">Belongs to the membrane-bound acyltransferase family.</text>
</comment>
<evidence type="ECO:0000256" key="11">
    <source>
        <dbReference type="SAM" id="Phobius"/>
    </source>
</evidence>
<dbReference type="PANTHER" id="PTHR13906">
    <property type="entry name" value="PORCUPINE"/>
    <property type="match status" value="1"/>
</dbReference>
<keyword evidence="6 11" id="KW-1133">Transmembrane helix</keyword>
<dbReference type="InterPro" id="IPR049941">
    <property type="entry name" value="LPLAT_7/PORCN-like"/>
</dbReference>